<evidence type="ECO:0000256" key="3">
    <source>
        <dbReference type="ARBA" id="ARBA00023125"/>
    </source>
</evidence>
<dbReference type="InterPro" id="IPR023082">
    <property type="entry name" value="Homeo_prospero_dom"/>
</dbReference>
<evidence type="ECO:0000256" key="5">
    <source>
        <dbReference type="ARBA" id="ARBA00023163"/>
    </source>
</evidence>
<keyword evidence="10" id="KW-1185">Reference proteome</keyword>
<keyword evidence="4" id="KW-0371">Homeobox</keyword>
<dbReference type="Pfam" id="PF05044">
    <property type="entry name" value="HPD"/>
    <property type="match status" value="1"/>
</dbReference>
<keyword evidence="2" id="KW-0805">Transcription regulation</keyword>
<dbReference type="SUPFAM" id="SSF46689">
    <property type="entry name" value="Homeodomain-like"/>
    <property type="match status" value="1"/>
</dbReference>
<dbReference type="InterPro" id="IPR037131">
    <property type="entry name" value="Homeo_prospero_dom_sf"/>
</dbReference>
<dbReference type="Gene3D" id="1.10.10.500">
    <property type="entry name" value="Homeo-prospero domain"/>
    <property type="match status" value="1"/>
</dbReference>
<feature type="domain" description="Prospero" evidence="8">
    <location>
        <begin position="1"/>
        <end position="108"/>
    </location>
</feature>
<keyword evidence="6" id="KW-0539">Nucleus</keyword>
<evidence type="ECO:0000313" key="9">
    <source>
        <dbReference type="EMBL" id="KAK3862039.1"/>
    </source>
</evidence>
<evidence type="ECO:0000256" key="7">
    <source>
        <dbReference type="SAM" id="MobiDB-lite"/>
    </source>
</evidence>
<protein>
    <recommendedName>
        <fullName evidence="8">Prospero domain-containing protein</fullName>
    </recommendedName>
</protein>
<evidence type="ECO:0000256" key="6">
    <source>
        <dbReference type="ARBA" id="ARBA00023242"/>
    </source>
</evidence>
<dbReference type="GO" id="GO:0005634">
    <property type="term" value="C:nucleus"/>
    <property type="evidence" value="ECO:0007669"/>
    <property type="project" value="UniProtKB-SubCell"/>
</dbReference>
<evidence type="ECO:0000256" key="4">
    <source>
        <dbReference type="ARBA" id="ARBA00023155"/>
    </source>
</evidence>
<dbReference type="GO" id="GO:0048468">
    <property type="term" value="P:cell development"/>
    <property type="evidence" value="ECO:0007669"/>
    <property type="project" value="UniProtKB-ARBA"/>
</dbReference>
<dbReference type="GO" id="GO:0000978">
    <property type="term" value="F:RNA polymerase II cis-regulatory region sequence-specific DNA binding"/>
    <property type="evidence" value="ECO:0007669"/>
    <property type="project" value="TreeGrafter"/>
</dbReference>
<feature type="region of interest" description="Disordered" evidence="7">
    <location>
        <begin position="166"/>
        <end position="189"/>
    </location>
</feature>
<dbReference type="InterPro" id="IPR009057">
    <property type="entry name" value="Homeodomain-like_sf"/>
</dbReference>
<proteinExistence type="predicted"/>
<gene>
    <name evidence="9" type="ORF">Pcinc_032062</name>
</gene>
<comment type="subcellular location">
    <subcellularLocation>
        <location evidence="1">Nucleus</location>
    </subcellularLocation>
</comment>
<dbReference type="AlphaFoldDB" id="A0AAE1EVA3"/>
<keyword evidence="3" id="KW-0238">DNA-binding</keyword>
<dbReference type="EMBL" id="JAWQEG010004345">
    <property type="protein sequence ID" value="KAK3862039.1"/>
    <property type="molecule type" value="Genomic_DNA"/>
</dbReference>
<sequence length="239" mass="27338">EFYYIQMEKYARQHLSEGQKNPDEISVNMDAEIIRALNLHYNRNNHLEQIPEHFRYVVEQTLKEFFKAIQEQKDSEQSWKKAIYKVIARLDEQVPEYFKSPTFLEQLEYLSCSINSCGLFIRSNLKRSIKCCDLSYNTTTHINLEARVVYIIINHQAHSLHSVTPEHTLAGAPSGRGSGAATTTGRGSECVPVPADPLPLLSPQEGNIPSHRHLLTTTCVRRVTCEHKTNQSGLALWWS</sequence>
<dbReference type="PANTHER" id="PTHR12198:SF0">
    <property type="entry name" value="HOMEOBOX PROTEIN PROSPERO"/>
    <property type="match status" value="1"/>
</dbReference>
<feature type="compositionally biased region" description="Low complexity" evidence="7">
    <location>
        <begin position="170"/>
        <end position="188"/>
    </location>
</feature>
<dbReference type="InterPro" id="IPR039350">
    <property type="entry name" value="Prospero_homeodomain"/>
</dbReference>
<keyword evidence="5" id="KW-0804">Transcription</keyword>
<evidence type="ECO:0000256" key="1">
    <source>
        <dbReference type="ARBA" id="ARBA00004123"/>
    </source>
</evidence>
<dbReference type="PROSITE" id="PS51818">
    <property type="entry name" value="HOMEO_PROSPERO"/>
    <property type="match status" value="1"/>
</dbReference>
<organism evidence="9 10">
    <name type="scientific">Petrolisthes cinctipes</name>
    <name type="common">Flat porcelain crab</name>
    <dbReference type="NCBI Taxonomy" id="88211"/>
    <lineage>
        <taxon>Eukaryota</taxon>
        <taxon>Metazoa</taxon>
        <taxon>Ecdysozoa</taxon>
        <taxon>Arthropoda</taxon>
        <taxon>Crustacea</taxon>
        <taxon>Multicrustacea</taxon>
        <taxon>Malacostraca</taxon>
        <taxon>Eumalacostraca</taxon>
        <taxon>Eucarida</taxon>
        <taxon>Decapoda</taxon>
        <taxon>Pleocyemata</taxon>
        <taxon>Anomura</taxon>
        <taxon>Galatheoidea</taxon>
        <taxon>Porcellanidae</taxon>
        <taxon>Petrolisthes</taxon>
    </lineage>
</organism>
<evidence type="ECO:0000313" key="10">
    <source>
        <dbReference type="Proteomes" id="UP001286313"/>
    </source>
</evidence>
<feature type="non-terminal residue" evidence="9">
    <location>
        <position position="1"/>
    </location>
</feature>
<evidence type="ECO:0000256" key="2">
    <source>
        <dbReference type="ARBA" id="ARBA00023015"/>
    </source>
</evidence>
<accession>A0AAE1EVA3</accession>
<reference evidence="9" key="1">
    <citation type="submission" date="2023-10" db="EMBL/GenBank/DDBJ databases">
        <title>Genome assemblies of two species of porcelain crab, Petrolisthes cinctipes and Petrolisthes manimaculis (Anomura: Porcellanidae).</title>
        <authorList>
            <person name="Angst P."/>
        </authorList>
    </citation>
    <scope>NUCLEOTIDE SEQUENCE</scope>
    <source>
        <strain evidence="9">PB745_01</strain>
        <tissue evidence="9">Gill</tissue>
    </source>
</reference>
<dbReference type="GO" id="GO:0007399">
    <property type="term" value="P:nervous system development"/>
    <property type="evidence" value="ECO:0007669"/>
    <property type="project" value="UniProtKB-ARBA"/>
</dbReference>
<name>A0AAE1EVA3_PETCI</name>
<comment type="caution">
    <text evidence="9">The sequence shown here is derived from an EMBL/GenBank/DDBJ whole genome shotgun (WGS) entry which is preliminary data.</text>
</comment>
<dbReference type="GO" id="GO:0000981">
    <property type="term" value="F:DNA-binding transcription factor activity, RNA polymerase II-specific"/>
    <property type="evidence" value="ECO:0007669"/>
    <property type="project" value="TreeGrafter"/>
</dbReference>
<evidence type="ECO:0000259" key="8">
    <source>
        <dbReference type="PROSITE" id="PS51818"/>
    </source>
</evidence>
<dbReference type="Proteomes" id="UP001286313">
    <property type="component" value="Unassembled WGS sequence"/>
</dbReference>
<dbReference type="PANTHER" id="PTHR12198">
    <property type="entry name" value="HOMEOBOX PROTEIN PROSPERO/PROX-1/CEH-26"/>
    <property type="match status" value="1"/>
</dbReference>